<protein>
    <submittedName>
        <fullName evidence="2">Macrolide phosphotransferase</fullName>
    </submittedName>
</protein>
<dbReference type="SUPFAM" id="SSF56112">
    <property type="entry name" value="Protein kinase-like (PK-like)"/>
    <property type="match status" value="1"/>
</dbReference>
<dbReference type="CDD" id="cd05152">
    <property type="entry name" value="MPH2"/>
    <property type="match status" value="1"/>
</dbReference>
<dbReference type="Gene3D" id="3.90.1200.10">
    <property type="match status" value="1"/>
</dbReference>
<dbReference type="AlphaFoldDB" id="A0A2H1L849"/>
<organism evidence="2 3">
    <name type="scientific">Brevibacterium jeotgali</name>
    <dbReference type="NCBI Taxonomy" id="1262550"/>
    <lineage>
        <taxon>Bacteria</taxon>
        <taxon>Bacillati</taxon>
        <taxon>Actinomycetota</taxon>
        <taxon>Actinomycetes</taxon>
        <taxon>Micrococcales</taxon>
        <taxon>Brevibacteriaceae</taxon>
        <taxon>Brevibacterium</taxon>
    </lineage>
</organism>
<feature type="domain" description="Aminoglycoside phosphotransferase" evidence="1">
    <location>
        <begin position="28"/>
        <end position="262"/>
    </location>
</feature>
<name>A0A2H1L849_9MICO</name>
<dbReference type="Pfam" id="PF01636">
    <property type="entry name" value="APH"/>
    <property type="match status" value="1"/>
</dbReference>
<dbReference type="InterPro" id="IPR011009">
    <property type="entry name" value="Kinase-like_dom_sf"/>
</dbReference>
<evidence type="ECO:0000313" key="2">
    <source>
        <dbReference type="EMBL" id="SMY12910.1"/>
    </source>
</evidence>
<reference evidence="3" key="1">
    <citation type="submission" date="2017-03" db="EMBL/GenBank/DDBJ databases">
        <authorList>
            <person name="Monnet C."/>
        </authorList>
    </citation>
    <scope>NUCLEOTIDE SEQUENCE [LARGE SCALE GENOMIC DNA]</scope>
    <source>
        <strain evidence="3">SJ5-8</strain>
    </source>
</reference>
<sequence>MDGSLNDLSHTAHRIASDHGLDLDPTTITVNEMGLDFRVVIARTVTGDWWTLRFPRRPDVLGRADVENRLLRRVAPHLSVSVPDWRIHSPDLIAYPLLPGEPGLTLTEQGEPRWHTDVSSDAYSETLGDFLSELHGIDPAEVTGTGIEVRTPAQEREKWREDIDRVAAEFEVAEHLTRRWDAWLQEDSYWPQWSVLTHGEIYPAHTLVVDDAITAVLDWTTAAVGDPARDFVFHRVSASPNAFAQTVTRYGAAGGRVWPRFADHCTEMFSANAVGYGLYAVETGDPAHREAAAAQLNPVP</sequence>
<dbReference type="GO" id="GO:0016740">
    <property type="term" value="F:transferase activity"/>
    <property type="evidence" value="ECO:0007669"/>
    <property type="project" value="UniProtKB-KW"/>
</dbReference>
<dbReference type="PANTHER" id="PTHR21310">
    <property type="entry name" value="AMINOGLYCOSIDE PHOSPHOTRANSFERASE-RELATED-RELATED"/>
    <property type="match status" value="1"/>
</dbReference>
<dbReference type="InterPro" id="IPR051678">
    <property type="entry name" value="AGP_Transferase"/>
</dbReference>
<dbReference type="Proteomes" id="UP000234462">
    <property type="component" value="Unassembled WGS sequence"/>
</dbReference>
<keyword evidence="3" id="KW-1185">Reference proteome</keyword>
<dbReference type="PANTHER" id="PTHR21310:SF15">
    <property type="entry name" value="AMINOGLYCOSIDE PHOSPHOTRANSFERASE DOMAIN-CONTAINING PROTEIN"/>
    <property type="match status" value="1"/>
</dbReference>
<gene>
    <name evidence="2" type="ORF">BJEO58_02518</name>
</gene>
<accession>A0A2H1L849</accession>
<dbReference type="OrthoDB" id="3806873at2"/>
<dbReference type="InterPro" id="IPR002575">
    <property type="entry name" value="Aminoglycoside_PTrfase"/>
</dbReference>
<dbReference type="RefSeq" id="WP_101589830.1">
    <property type="nucleotide sequence ID" value="NZ_FXZM01000013.1"/>
</dbReference>
<keyword evidence="2" id="KW-0808">Transferase</keyword>
<dbReference type="EMBL" id="FXZM01000013">
    <property type="protein sequence ID" value="SMY12910.1"/>
    <property type="molecule type" value="Genomic_DNA"/>
</dbReference>
<evidence type="ECO:0000313" key="3">
    <source>
        <dbReference type="Proteomes" id="UP000234462"/>
    </source>
</evidence>
<evidence type="ECO:0000259" key="1">
    <source>
        <dbReference type="Pfam" id="PF01636"/>
    </source>
</evidence>
<dbReference type="Gene3D" id="3.30.200.20">
    <property type="entry name" value="Phosphorylase Kinase, domain 1"/>
    <property type="match status" value="1"/>
</dbReference>
<proteinExistence type="predicted"/>